<feature type="domain" description="DUF4874" evidence="2">
    <location>
        <begin position="46"/>
        <end position="203"/>
    </location>
</feature>
<evidence type="ECO:0000259" key="2">
    <source>
        <dbReference type="Pfam" id="PF16173"/>
    </source>
</evidence>
<evidence type="ECO:0000259" key="1">
    <source>
        <dbReference type="Pfam" id="PF16116"/>
    </source>
</evidence>
<comment type="caution">
    <text evidence="3">The sequence shown here is derived from an EMBL/GenBank/DDBJ whole genome shotgun (WGS) entry which is preliminary data.</text>
</comment>
<evidence type="ECO:0000313" key="3">
    <source>
        <dbReference type="EMBL" id="MDT0678564.1"/>
    </source>
</evidence>
<dbReference type="RefSeq" id="WP_311504899.1">
    <property type="nucleotide sequence ID" value="NZ_JAVRHK010000025.1"/>
</dbReference>
<proteinExistence type="predicted"/>
<dbReference type="InterPro" id="IPR032379">
    <property type="entry name" value="DUF4874"/>
</dbReference>
<sequence length="454" mass="51990">MFNGLLWSLLFCSLSLGCSDSETNEELEENKPEGIIYAESQEIFPNPGRGFYDHTEAHNPSDGLTSAQIGSLRSQNVSLIIRVYYLTNYREKLIEQAMLEMINRDMEAIRENGVKAIVRFAYTNEMEGEDASLERIEEHVEQLAPVLNSNKDVLAFIQAGFIGPWGEWHNSTHGLTTVENERKVLFKLLEELSPDLLIQVRTPGAKQKIFETTEPIEESIAYTDEFRARVGHHNDCFMAGVDDYGTYGNVEAEKKYISQEALYVPTGGETCPPQGDYPDCLKARNEMKLLKWTYLNRDYYQAVISRWEDAGCLDEFKRNLGYRLVLLTADLPEQARQHEAYRFEISLTNKGFAPLYKPKVTNLVFLDQEQGKQYSFELDAYLREIKPDKTFVIAQELDLSEISAGDYELHLEIADVSERLEQRVDYKVRLANTDTWDPGSGMNRLHQQVTVLAD</sequence>
<name>A0ABU3DAM9_9FLAO</name>
<protein>
    <submittedName>
        <fullName evidence="3">DUF4832 domain-containing protein</fullName>
    </submittedName>
</protein>
<keyword evidence="4" id="KW-1185">Reference proteome</keyword>
<reference evidence="3 4" key="1">
    <citation type="submission" date="2023-09" db="EMBL/GenBank/DDBJ databases">
        <authorList>
            <person name="Rey-Velasco X."/>
        </authorList>
    </citation>
    <scope>NUCLEOTIDE SEQUENCE [LARGE SCALE GENOMIC DNA]</scope>
    <source>
        <strain evidence="3 4">F117</strain>
    </source>
</reference>
<dbReference type="Pfam" id="PF16173">
    <property type="entry name" value="DUF4874"/>
    <property type="match status" value="1"/>
</dbReference>
<dbReference type="Pfam" id="PF16116">
    <property type="entry name" value="DUF4832"/>
    <property type="match status" value="1"/>
</dbReference>
<dbReference type="EMBL" id="JAVRHK010000025">
    <property type="protein sequence ID" value="MDT0678564.1"/>
    <property type="molecule type" value="Genomic_DNA"/>
</dbReference>
<dbReference type="InterPro" id="IPR032267">
    <property type="entry name" value="DUF4832"/>
</dbReference>
<dbReference type="Proteomes" id="UP001262582">
    <property type="component" value="Unassembled WGS sequence"/>
</dbReference>
<organism evidence="3 4">
    <name type="scientific">Autumnicola musiva</name>
    <dbReference type="NCBI Taxonomy" id="3075589"/>
    <lineage>
        <taxon>Bacteria</taxon>
        <taxon>Pseudomonadati</taxon>
        <taxon>Bacteroidota</taxon>
        <taxon>Flavobacteriia</taxon>
        <taxon>Flavobacteriales</taxon>
        <taxon>Flavobacteriaceae</taxon>
        <taxon>Autumnicola</taxon>
    </lineage>
</organism>
<feature type="domain" description="DUF4832" evidence="1">
    <location>
        <begin position="229"/>
        <end position="432"/>
    </location>
</feature>
<gene>
    <name evidence="3" type="ORF">RM539_18445</name>
</gene>
<accession>A0ABU3DAM9</accession>
<evidence type="ECO:0000313" key="4">
    <source>
        <dbReference type="Proteomes" id="UP001262582"/>
    </source>
</evidence>